<sequence length="658" mass="75525">MSIIFMVIAIGNMCGMYDKPLQIVSDRESKGLTFSHSKNLDVVDSYGTSRHIAKYAFPLGSTFTLSVRFDLLGMSSSDKRPRLFQSSDSATSESVSKRKRVPWWQNEVIYQIYPRSFKDSKGLGSGDLKGIISKLDYLKELGIGAIWLSPIYTSPMADFGYDISNFMDIDPVFGNMTDFEELLGSCHEKGLKVIMDFVPNHSSNEHEWFMKSVQMEDPYTDYYIWSDPLGFTEKGDPIPPNNWVSVFRGSAWTWVEERQQFYFHQFLAKQPDLNFRNSHVREEMKNILKFWLDKGVDGFRIDALKHLFEVEDIYQDEPIASDSNLNYPFDYGSLCHTLTVNQPETFDVLKEWRELASQYTDKLLMVEIYDGEIEQVMNYYGNERNPLADFPFNFLMIDKLKNRTELTGKSLKSTVDIWMDNMPEGKWPNWVLGNHDSGRMGSRFGEDLIDALNMLCLLLPGTPITYYGEEIGMINTWISWKDTQDPQGCRYGPKLYEKYSRDPARTPMQWDSTSCAGFTTHTETWLPINENYKTLNVKAQIEAASSHLKIYRSLTLLRKEEAFRSGKLSYPVITNDVFSFARSVNDCEMYLVVINTSENNIMVNMHKNANFRLPDTGVVILRSITDSSENTVPHSEVSLSNLEMVGGEGLVLSLDIQS</sequence>
<dbReference type="SMART" id="SM00642">
    <property type="entry name" value="Aamy"/>
    <property type="match status" value="1"/>
</dbReference>
<organism evidence="7 8">
    <name type="scientific">Halocaridina rubra</name>
    <name type="common">Hawaiian red shrimp</name>
    <dbReference type="NCBI Taxonomy" id="373956"/>
    <lineage>
        <taxon>Eukaryota</taxon>
        <taxon>Metazoa</taxon>
        <taxon>Ecdysozoa</taxon>
        <taxon>Arthropoda</taxon>
        <taxon>Crustacea</taxon>
        <taxon>Multicrustacea</taxon>
        <taxon>Malacostraca</taxon>
        <taxon>Eumalacostraca</taxon>
        <taxon>Eucarida</taxon>
        <taxon>Decapoda</taxon>
        <taxon>Pleocyemata</taxon>
        <taxon>Caridea</taxon>
        <taxon>Atyoidea</taxon>
        <taxon>Atyidae</taxon>
        <taxon>Halocaridina</taxon>
    </lineage>
</organism>
<evidence type="ECO:0000256" key="1">
    <source>
        <dbReference type="ARBA" id="ARBA00001657"/>
    </source>
</evidence>
<keyword evidence="5" id="KW-0326">Glycosidase</keyword>
<proteinExistence type="inferred from homology"/>
<evidence type="ECO:0000256" key="4">
    <source>
        <dbReference type="ARBA" id="ARBA00023180"/>
    </source>
</evidence>
<dbReference type="SUPFAM" id="SSF51445">
    <property type="entry name" value="(Trans)glycosidases"/>
    <property type="match status" value="1"/>
</dbReference>
<evidence type="ECO:0000256" key="2">
    <source>
        <dbReference type="ARBA" id="ARBA00008061"/>
    </source>
</evidence>
<comment type="catalytic activity">
    <reaction evidence="1">
        <text>Hydrolysis of terminal, non-reducing (1-&gt;4)-linked alpha-D-glucose residues with release of alpha-D-glucose.</text>
        <dbReference type="EC" id="3.2.1.20"/>
    </reaction>
</comment>
<keyword evidence="8" id="KW-1185">Reference proteome</keyword>
<dbReference type="Gene3D" id="2.60.40.1180">
    <property type="entry name" value="Golgi alpha-mannosidase II"/>
    <property type="match status" value="1"/>
</dbReference>
<dbReference type="FunFam" id="3.90.400.10:FF:000001">
    <property type="entry name" value="Maltase A3, isoform A"/>
    <property type="match status" value="1"/>
</dbReference>
<evidence type="ECO:0000256" key="3">
    <source>
        <dbReference type="ARBA" id="ARBA00012741"/>
    </source>
</evidence>
<dbReference type="PANTHER" id="PTHR10357:SF179">
    <property type="entry name" value="NEUTRAL AND BASIC AMINO ACID TRANSPORT PROTEIN RBAT"/>
    <property type="match status" value="1"/>
</dbReference>
<dbReference type="Proteomes" id="UP001381693">
    <property type="component" value="Unassembled WGS sequence"/>
</dbReference>
<evidence type="ECO:0000313" key="8">
    <source>
        <dbReference type="Proteomes" id="UP001381693"/>
    </source>
</evidence>
<name>A0AAN9A9E7_HALRR</name>
<dbReference type="InterPro" id="IPR045857">
    <property type="entry name" value="O16G_dom_2"/>
</dbReference>
<dbReference type="GO" id="GO:0004558">
    <property type="term" value="F:alpha-1,4-glucosidase activity"/>
    <property type="evidence" value="ECO:0007669"/>
    <property type="project" value="UniProtKB-EC"/>
</dbReference>
<dbReference type="Pfam" id="PF00128">
    <property type="entry name" value="Alpha-amylase"/>
    <property type="match status" value="1"/>
</dbReference>
<dbReference type="AlphaFoldDB" id="A0AAN9A9E7"/>
<dbReference type="Gene3D" id="3.20.20.80">
    <property type="entry name" value="Glycosidases"/>
    <property type="match status" value="1"/>
</dbReference>
<feature type="domain" description="Glycosyl hydrolase family 13 catalytic" evidence="6">
    <location>
        <begin position="111"/>
        <end position="505"/>
    </location>
</feature>
<comment type="caution">
    <text evidence="7">The sequence shown here is derived from an EMBL/GenBank/DDBJ whole genome shotgun (WGS) entry which is preliminary data.</text>
</comment>
<keyword evidence="5" id="KW-0378">Hydrolase</keyword>
<dbReference type="EC" id="3.2.1.20" evidence="3"/>
<dbReference type="EMBL" id="JAXCGZ010009506">
    <property type="protein sequence ID" value="KAK7076945.1"/>
    <property type="molecule type" value="Genomic_DNA"/>
</dbReference>
<dbReference type="GO" id="GO:0005975">
    <property type="term" value="P:carbohydrate metabolic process"/>
    <property type="evidence" value="ECO:0007669"/>
    <property type="project" value="InterPro"/>
</dbReference>
<dbReference type="CDD" id="cd11328">
    <property type="entry name" value="AmyAc_maltase"/>
    <property type="match status" value="1"/>
</dbReference>
<protein>
    <recommendedName>
        <fullName evidence="3">alpha-glucosidase</fullName>
        <ecNumber evidence="3">3.2.1.20</ecNumber>
    </recommendedName>
</protein>
<dbReference type="InterPro" id="IPR013780">
    <property type="entry name" value="Glyco_hydro_b"/>
</dbReference>
<accession>A0AAN9A9E7</accession>
<reference evidence="7 8" key="1">
    <citation type="submission" date="2023-11" db="EMBL/GenBank/DDBJ databases">
        <title>Halocaridina rubra genome assembly.</title>
        <authorList>
            <person name="Smith C."/>
        </authorList>
    </citation>
    <scope>NUCLEOTIDE SEQUENCE [LARGE SCALE GENOMIC DNA]</scope>
    <source>
        <strain evidence="7">EP-1</strain>
        <tissue evidence="7">Whole</tissue>
    </source>
</reference>
<gene>
    <name evidence="7" type="ORF">SK128_021888</name>
</gene>
<dbReference type="InterPro" id="IPR006047">
    <property type="entry name" value="GH13_cat_dom"/>
</dbReference>
<dbReference type="Gene3D" id="3.90.400.10">
    <property type="entry name" value="Oligo-1,6-glucosidase, Domain 2"/>
    <property type="match status" value="1"/>
</dbReference>
<dbReference type="InterPro" id="IPR017853">
    <property type="entry name" value="GH"/>
</dbReference>
<dbReference type="PANTHER" id="PTHR10357">
    <property type="entry name" value="ALPHA-AMYLASE FAMILY MEMBER"/>
    <property type="match status" value="1"/>
</dbReference>
<keyword evidence="4" id="KW-0325">Glycoprotein</keyword>
<evidence type="ECO:0000313" key="7">
    <source>
        <dbReference type="EMBL" id="KAK7076945.1"/>
    </source>
</evidence>
<evidence type="ECO:0000259" key="6">
    <source>
        <dbReference type="SMART" id="SM00642"/>
    </source>
</evidence>
<comment type="similarity">
    <text evidence="2">Belongs to the glycosyl hydrolase 13 family.</text>
</comment>
<evidence type="ECO:0000256" key="5">
    <source>
        <dbReference type="ARBA" id="ARBA00023295"/>
    </source>
</evidence>